<evidence type="ECO:0008006" key="3">
    <source>
        <dbReference type="Google" id="ProtNLM"/>
    </source>
</evidence>
<protein>
    <recommendedName>
        <fullName evidence="3">CdiI immunity protein domain-containing protein</fullName>
    </recommendedName>
</protein>
<dbReference type="OrthoDB" id="6895414at2"/>
<organism evidence="1 2">
    <name type="scientific">Pseudomonas fluorescens LMG 5329</name>
    <dbReference type="NCBI Taxonomy" id="1324332"/>
    <lineage>
        <taxon>Bacteria</taxon>
        <taxon>Pseudomonadati</taxon>
        <taxon>Pseudomonadota</taxon>
        <taxon>Gammaproteobacteria</taxon>
        <taxon>Pseudomonadales</taxon>
        <taxon>Pseudomonadaceae</taxon>
        <taxon>Pseudomonas</taxon>
    </lineage>
</organism>
<evidence type="ECO:0000313" key="2">
    <source>
        <dbReference type="Proteomes" id="UP000030060"/>
    </source>
</evidence>
<accession>A0A0A1Z048</accession>
<dbReference type="Proteomes" id="UP000030060">
    <property type="component" value="Unassembled WGS sequence"/>
</dbReference>
<sequence>MTNKPSMSIIRGLLFTYDIENTDDFEREKLIASKDINNEKELIELFDELTKPEFLDYSRAEQEWFITSITHYLAINDDFDEVFKNMATYFSAPVTDQRKFIQILLTCLERYHNTTKSNS</sequence>
<proteinExistence type="predicted"/>
<reference evidence="1 2" key="1">
    <citation type="journal article" date="2013" name="Genome Announc.">
        <title>Draft Genome Sequence of Pseudomonas fluorescens LMG 5329, a White Line-Inducing Principle-Producing Bioindicator for the Mushroom Pathogen Pseudomonas tolaasii.</title>
        <authorList>
            <person name="Ghequire M.G."/>
            <person name="Rokni-Zadeh H."/>
            <person name="Zarrineh P."/>
            <person name="De Mot R."/>
        </authorList>
    </citation>
    <scope>NUCLEOTIDE SEQUENCE [LARGE SCALE GENOMIC DNA]</scope>
    <source>
        <strain evidence="1 2">LMG 5329</strain>
    </source>
</reference>
<dbReference type="EMBL" id="ASGY01000153">
    <property type="protein sequence ID" value="KGE66097.1"/>
    <property type="molecule type" value="Genomic_DNA"/>
</dbReference>
<dbReference type="RefSeq" id="WP_038848503.1">
    <property type="nucleotide sequence ID" value="NZ_ASGY01000153.1"/>
</dbReference>
<gene>
    <name evidence="1" type="ORF">K814_0120525</name>
</gene>
<dbReference type="AlphaFoldDB" id="A0A0A1Z048"/>
<comment type="caution">
    <text evidence="1">The sequence shown here is derived from an EMBL/GenBank/DDBJ whole genome shotgun (WGS) entry which is preliminary data.</text>
</comment>
<name>A0A0A1Z048_PSEFL</name>
<evidence type="ECO:0000313" key="1">
    <source>
        <dbReference type="EMBL" id="KGE66097.1"/>
    </source>
</evidence>